<dbReference type="PANTHER" id="PTHR30246:SF1">
    <property type="entry name" value="2-DEHYDRO-3-DEOXY-6-PHOSPHOGALACTONATE ALDOLASE-RELATED"/>
    <property type="match status" value="1"/>
</dbReference>
<sequence>MTRANDRQQQLGTIFSSCPLVPVITIQDPDTAVELGRALVAGGLRILEITLRTEHGLGAITALREALPDVWVGAGTITTVDQYQAAVKAGAQFAITPGSTQALLQYGTTATAPLLPGVATLSEILQAYELGYRDFKLFPAEVAGGTAALKSFAGPLPDIRFCPTGGIKPETAADYLALDNVIAVGGTWLTPQDAVSARDWTRISQIAEDSLRRCRGAG</sequence>
<protein>
    <recommendedName>
        <fullName evidence="5">2-dehydro-3-deoxy-phosphogluconate aldolase</fullName>
        <ecNumber evidence="5">4.1.2.14</ecNumber>
    </recommendedName>
</protein>
<keyword evidence="7" id="KW-0704">Schiff base</keyword>
<dbReference type="NCBIfam" id="TIGR01182">
    <property type="entry name" value="eda"/>
    <property type="match status" value="1"/>
</dbReference>
<evidence type="ECO:0000256" key="1">
    <source>
        <dbReference type="ARBA" id="ARBA00000654"/>
    </source>
</evidence>
<dbReference type="Pfam" id="PF01081">
    <property type="entry name" value="Aldolase"/>
    <property type="match status" value="1"/>
</dbReference>
<dbReference type="GO" id="GO:0008675">
    <property type="term" value="F:2-dehydro-3-deoxy-phosphogluconate aldolase activity"/>
    <property type="evidence" value="ECO:0007669"/>
    <property type="project" value="UniProtKB-EC"/>
</dbReference>
<dbReference type="EMBL" id="CP031093">
    <property type="protein sequence ID" value="QCF27837.1"/>
    <property type="molecule type" value="Genomic_DNA"/>
</dbReference>
<dbReference type="Gene3D" id="3.20.20.70">
    <property type="entry name" value="Aldolase class I"/>
    <property type="match status" value="1"/>
</dbReference>
<name>A0A4P7XNA3_9ALTE</name>
<comment type="catalytic activity">
    <reaction evidence="1">
        <text>2-dehydro-3-deoxy-6-phospho-D-gluconate = D-glyceraldehyde 3-phosphate + pyruvate</text>
        <dbReference type="Rhea" id="RHEA:17089"/>
        <dbReference type="ChEBI" id="CHEBI:15361"/>
        <dbReference type="ChEBI" id="CHEBI:57569"/>
        <dbReference type="ChEBI" id="CHEBI:59776"/>
        <dbReference type="EC" id="4.1.2.14"/>
    </reaction>
</comment>
<evidence type="ECO:0000313" key="9">
    <source>
        <dbReference type="EMBL" id="QCF27837.1"/>
    </source>
</evidence>
<dbReference type="PANTHER" id="PTHR30246">
    <property type="entry name" value="2-KETO-3-DEOXY-6-PHOSPHOGLUCONATE ALDOLASE"/>
    <property type="match status" value="1"/>
</dbReference>
<evidence type="ECO:0000256" key="3">
    <source>
        <dbReference type="ARBA" id="ARBA00006906"/>
    </source>
</evidence>
<evidence type="ECO:0000256" key="5">
    <source>
        <dbReference type="ARBA" id="ARBA00013063"/>
    </source>
</evidence>
<comment type="similarity">
    <text evidence="3">Belongs to the KHG/KDPG aldolase family.</text>
</comment>
<gene>
    <name evidence="9" type="ORF">soil367_05600</name>
</gene>
<proteinExistence type="inferred from homology"/>
<keyword evidence="6" id="KW-0456">Lyase</keyword>
<evidence type="ECO:0000256" key="4">
    <source>
        <dbReference type="ARBA" id="ARBA00011233"/>
    </source>
</evidence>
<keyword evidence="8" id="KW-0119">Carbohydrate metabolism</keyword>
<dbReference type="InterPro" id="IPR000887">
    <property type="entry name" value="Aldlse_KDPG_KHG"/>
</dbReference>
<dbReference type="PROSITE" id="PS51257">
    <property type="entry name" value="PROKAR_LIPOPROTEIN"/>
    <property type="match status" value="1"/>
</dbReference>
<evidence type="ECO:0000256" key="8">
    <source>
        <dbReference type="ARBA" id="ARBA00023277"/>
    </source>
</evidence>
<keyword evidence="10" id="KW-1185">Reference proteome</keyword>
<reference evidence="9 10" key="1">
    <citation type="submission" date="2018-07" db="EMBL/GenBank/DDBJ databases">
        <title>Marsedoiliclastica nanhaica gen. nov. sp. nov., a novel marine hydrocarbonoclastic bacterium isolated from an in-situ enriched hydrocarbon-degrading consortium in deep-sea sediment.</title>
        <authorList>
            <person name="Dong C."/>
            <person name="Ma T."/>
            <person name="Liu R."/>
            <person name="Shao Z."/>
        </authorList>
    </citation>
    <scope>NUCLEOTIDE SEQUENCE [LARGE SCALE GENOMIC DNA]</scope>
    <source>
        <strain evidence="10">soil36-7</strain>
    </source>
</reference>
<evidence type="ECO:0000256" key="6">
    <source>
        <dbReference type="ARBA" id="ARBA00023239"/>
    </source>
</evidence>
<organism evidence="9 10">
    <name type="scientific">Hydrocarboniclastica marina</name>
    <dbReference type="NCBI Taxonomy" id="2259620"/>
    <lineage>
        <taxon>Bacteria</taxon>
        <taxon>Pseudomonadati</taxon>
        <taxon>Pseudomonadota</taxon>
        <taxon>Gammaproteobacteria</taxon>
        <taxon>Alteromonadales</taxon>
        <taxon>Alteromonadaceae</taxon>
        <taxon>Hydrocarboniclastica</taxon>
    </lineage>
</organism>
<accession>A0A4P7XNA3</accession>
<evidence type="ECO:0000256" key="7">
    <source>
        <dbReference type="ARBA" id="ARBA00023270"/>
    </source>
</evidence>
<dbReference type="AlphaFoldDB" id="A0A4P7XNA3"/>
<dbReference type="EC" id="4.1.2.14" evidence="5"/>
<dbReference type="PROSITE" id="PS00159">
    <property type="entry name" value="ALDOLASE_KDPG_KHG_1"/>
    <property type="match status" value="1"/>
</dbReference>
<dbReference type="CDD" id="cd00452">
    <property type="entry name" value="KDPG_aldolase"/>
    <property type="match status" value="1"/>
</dbReference>
<dbReference type="PROSITE" id="PS00160">
    <property type="entry name" value="ALDOLASE_KDPG_KHG_2"/>
    <property type="match status" value="1"/>
</dbReference>
<dbReference type="InterPro" id="IPR031338">
    <property type="entry name" value="KDPG/KHG_AS_2"/>
</dbReference>
<comment type="pathway">
    <text evidence="2">Carbohydrate acid metabolism; 2-dehydro-3-deoxy-D-gluconate degradation; D-glyceraldehyde 3-phosphate and pyruvate from 2-dehydro-3-deoxy-D-gluconate: step 2/2.</text>
</comment>
<dbReference type="Proteomes" id="UP000298049">
    <property type="component" value="Chromosome"/>
</dbReference>
<dbReference type="KEGG" id="hmi:soil367_05600"/>
<dbReference type="InterPro" id="IPR031337">
    <property type="entry name" value="KDPG/KHG_AS_1"/>
</dbReference>
<dbReference type="SUPFAM" id="SSF51569">
    <property type="entry name" value="Aldolase"/>
    <property type="match status" value="1"/>
</dbReference>
<dbReference type="InterPro" id="IPR013785">
    <property type="entry name" value="Aldolase_TIM"/>
</dbReference>
<comment type="subunit">
    <text evidence="4">Homotrimer.</text>
</comment>
<dbReference type="NCBIfam" id="NF004325">
    <property type="entry name" value="PRK05718.1"/>
    <property type="match status" value="1"/>
</dbReference>
<evidence type="ECO:0000313" key="10">
    <source>
        <dbReference type="Proteomes" id="UP000298049"/>
    </source>
</evidence>
<dbReference type="OrthoDB" id="9805177at2"/>
<evidence type="ECO:0000256" key="2">
    <source>
        <dbReference type="ARBA" id="ARBA00004736"/>
    </source>
</evidence>